<gene>
    <name evidence="2" type="ORF">BAURA86_00385</name>
</gene>
<evidence type="ECO:0000256" key="1">
    <source>
        <dbReference type="SAM" id="MobiDB-lite"/>
    </source>
</evidence>
<organism evidence="2 3">
    <name type="scientific">Brevibacterium aurantiacum</name>
    <dbReference type="NCBI Taxonomy" id="273384"/>
    <lineage>
        <taxon>Bacteria</taxon>
        <taxon>Bacillati</taxon>
        <taxon>Actinomycetota</taxon>
        <taxon>Actinomycetes</taxon>
        <taxon>Micrococcales</taxon>
        <taxon>Brevibacteriaceae</taxon>
        <taxon>Brevibacterium</taxon>
    </lineage>
</organism>
<dbReference type="EMBL" id="FXZI01000001">
    <property type="protein sequence ID" value="SMX72075.1"/>
    <property type="molecule type" value="Genomic_DNA"/>
</dbReference>
<evidence type="ECO:0000313" key="3">
    <source>
        <dbReference type="Proteomes" id="UP000234300"/>
    </source>
</evidence>
<protein>
    <submittedName>
        <fullName evidence="2">Uncharacterized protein</fullName>
    </submittedName>
</protein>
<feature type="region of interest" description="Disordered" evidence="1">
    <location>
        <begin position="186"/>
        <end position="220"/>
    </location>
</feature>
<name>A0A2H1IA60_BREAU</name>
<reference evidence="2 3" key="1">
    <citation type="submission" date="2017-03" db="EMBL/GenBank/DDBJ databases">
        <authorList>
            <person name="Afonso C.L."/>
            <person name="Miller P.J."/>
            <person name="Scott M.A."/>
            <person name="Spackman E."/>
            <person name="Goraichik I."/>
            <person name="Dimitrov K.M."/>
            <person name="Suarez D.L."/>
            <person name="Swayne D.E."/>
        </authorList>
    </citation>
    <scope>NUCLEOTIDE SEQUENCE [LARGE SCALE GENOMIC DNA]</scope>
    <source>
        <strain evidence="3">8(6)</strain>
    </source>
</reference>
<dbReference type="AlphaFoldDB" id="A0A2H1IA60"/>
<proteinExistence type="predicted"/>
<dbReference type="Proteomes" id="UP000234300">
    <property type="component" value="Unassembled WGS sequence"/>
</dbReference>
<sequence>MLGAGNIGLGDQLWCRSAPPTSIVAGILEGRVVTNLAEACARARAASCTVVWPTMTPAYSTAAGHFVASLLGATTAKHCSCRYRRSGRYSAKLCLPSPGREVFDWAWPPKEPTLNSITGAQRHDRWTPAKQIFSNGAVQFERGRILEPQREGIELAKAQSVYQRKLTGEDVQACRVGSAWESRWPRQPDATRSLGRLSTTQSKEREPALPIPEELSVSTY</sequence>
<accession>A0A2H1IA60</accession>
<evidence type="ECO:0000313" key="2">
    <source>
        <dbReference type="EMBL" id="SMX72075.1"/>
    </source>
</evidence>